<keyword evidence="3" id="KW-1003">Cell membrane</keyword>
<keyword evidence="5 7" id="KW-1133">Transmembrane helix</keyword>
<dbReference type="InterPro" id="IPR049278">
    <property type="entry name" value="MS_channel_C"/>
</dbReference>
<protein>
    <recommendedName>
        <fullName evidence="11">Mechanosensitive ion channel protein MscS</fullName>
    </recommendedName>
</protein>
<evidence type="ECO:0000256" key="5">
    <source>
        <dbReference type="ARBA" id="ARBA00022989"/>
    </source>
</evidence>
<dbReference type="InterPro" id="IPR011014">
    <property type="entry name" value="MscS_channel_TM-2"/>
</dbReference>
<evidence type="ECO:0008006" key="11">
    <source>
        <dbReference type="Google" id="ProtNLM"/>
    </source>
</evidence>
<dbReference type="SUPFAM" id="SSF82689">
    <property type="entry name" value="Mechanosensitive channel protein MscS (YggB), C-terminal domain"/>
    <property type="match status" value="1"/>
</dbReference>
<accession>A0A0F9VS85</accession>
<evidence type="ECO:0000256" key="7">
    <source>
        <dbReference type="SAM" id="Phobius"/>
    </source>
</evidence>
<evidence type="ECO:0000256" key="6">
    <source>
        <dbReference type="ARBA" id="ARBA00023136"/>
    </source>
</evidence>
<dbReference type="PANTHER" id="PTHR30221:SF1">
    <property type="entry name" value="SMALL-CONDUCTANCE MECHANOSENSITIVE CHANNEL"/>
    <property type="match status" value="1"/>
</dbReference>
<evidence type="ECO:0000259" key="9">
    <source>
        <dbReference type="Pfam" id="PF21082"/>
    </source>
</evidence>
<organism evidence="10">
    <name type="scientific">marine sediment metagenome</name>
    <dbReference type="NCBI Taxonomy" id="412755"/>
    <lineage>
        <taxon>unclassified sequences</taxon>
        <taxon>metagenomes</taxon>
        <taxon>ecological metagenomes</taxon>
    </lineage>
</organism>
<dbReference type="InterPro" id="IPR006685">
    <property type="entry name" value="MscS_channel_2nd"/>
</dbReference>
<feature type="transmembrane region" description="Helical" evidence="7">
    <location>
        <begin position="30"/>
        <end position="51"/>
    </location>
</feature>
<dbReference type="InterPro" id="IPR045275">
    <property type="entry name" value="MscS_archaea/bacteria_type"/>
</dbReference>
<dbReference type="GO" id="GO:0005886">
    <property type="term" value="C:plasma membrane"/>
    <property type="evidence" value="ECO:0007669"/>
    <property type="project" value="UniProtKB-SubCell"/>
</dbReference>
<comment type="similarity">
    <text evidence="2">Belongs to the MscS (TC 1.A.23) family.</text>
</comment>
<comment type="caution">
    <text evidence="10">The sequence shown here is derived from an EMBL/GenBank/DDBJ whole genome shotgun (WGS) entry which is preliminary data.</text>
</comment>
<evidence type="ECO:0000256" key="1">
    <source>
        <dbReference type="ARBA" id="ARBA00004651"/>
    </source>
</evidence>
<evidence type="ECO:0000256" key="3">
    <source>
        <dbReference type="ARBA" id="ARBA00022475"/>
    </source>
</evidence>
<dbReference type="PANTHER" id="PTHR30221">
    <property type="entry name" value="SMALL-CONDUCTANCE MECHANOSENSITIVE CHANNEL"/>
    <property type="match status" value="1"/>
</dbReference>
<name>A0A0F9VS85_9ZZZZ</name>
<keyword evidence="4 7" id="KW-0812">Transmembrane</keyword>
<dbReference type="EMBL" id="LAZR01000014">
    <property type="protein sequence ID" value="KKO06930.1"/>
    <property type="molecule type" value="Genomic_DNA"/>
</dbReference>
<dbReference type="PROSITE" id="PS01246">
    <property type="entry name" value="UPF0003"/>
    <property type="match status" value="1"/>
</dbReference>
<feature type="transmembrane region" description="Helical" evidence="7">
    <location>
        <begin position="63"/>
        <end position="90"/>
    </location>
</feature>
<dbReference type="Pfam" id="PF21082">
    <property type="entry name" value="MS_channel_3rd"/>
    <property type="match status" value="1"/>
</dbReference>
<evidence type="ECO:0000256" key="2">
    <source>
        <dbReference type="ARBA" id="ARBA00008017"/>
    </source>
</evidence>
<feature type="domain" description="Mechanosensitive ion channel MscS C-terminal" evidence="9">
    <location>
        <begin position="185"/>
        <end position="267"/>
    </location>
</feature>
<dbReference type="InterPro" id="IPR011066">
    <property type="entry name" value="MscS_channel_C_sf"/>
</dbReference>
<dbReference type="Pfam" id="PF05552">
    <property type="entry name" value="MS_channel_1st_1"/>
    <property type="match status" value="1"/>
</dbReference>
<proteinExistence type="inferred from homology"/>
<keyword evidence="6 7" id="KW-0472">Membrane</keyword>
<dbReference type="InterPro" id="IPR006686">
    <property type="entry name" value="MscS_channel_CS"/>
</dbReference>
<dbReference type="InterPro" id="IPR008910">
    <property type="entry name" value="MSC_TM_helix"/>
</dbReference>
<dbReference type="Gene3D" id="1.10.287.1260">
    <property type="match status" value="1"/>
</dbReference>
<comment type="subcellular location">
    <subcellularLocation>
        <location evidence="1">Cell membrane</location>
        <topology evidence="1">Multi-pass membrane protein</topology>
    </subcellularLocation>
</comment>
<dbReference type="Pfam" id="PF00924">
    <property type="entry name" value="MS_channel_2nd"/>
    <property type="match status" value="1"/>
</dbReference>
<dbReference type="Gene3D" id="3.30.70.100">
    <property type="match status" value="1"/>
</dbReference>
<sequence length="283" mass="30601">MEALQNLDLGNLDVSTEVLLAFAMTYGPRIIGSVLTLVLGLWLAGLAGRVVKAMLSRGKVDPSLGSFLSSLLSILLKVLVYITALGVLGIEMTSFIAILGAAGLAIGLALSGTLQNFAGGVMILFFKYFKVGDFIEAQGYMGSVKEIQIFVTVLTTPDNKTIILPNGPLATGSLTNFSTEPLRRVDWTFGIAYGDDVDKAYEVLGRLIADDERILKDPAPFMAVSALADSSVNIVLRAWVNAGDFWPVHFKMNEMVYKTFDKEGLSIPFPQRDVHIYQAGPSE</sequence>
<feature type="domain" description="Mechanosensitive ion channel MscS" evidence="8">
    <location>
        <begin position="113"/>
        <end position="178"/>
    </location>
</feature>
<dbReference type="Gene3D" id="2.30.30.60">
    <property type="match status" value="1"/>
</dbReference>
<evidence type="ECO:0000256" key="4">
    <source>
        <dbReference type="ARBA" id="ARBA00022692"/>
    </source>
</evidence>
<evidence type="ECO:0000259" key="8">
    <source>
        <dbReference type="Pfam" id="PF00924"/>
    </source>
</evidence>
<dbReference type="InterPro" id="IPR023408">
    <property type="entry name" value="MscS_beta-dom_sf"/>
</dbReference>
<dbReference type="AlphaFoldDB" id="A0A0F9VS85"/>
<reference evidence="10" key="1">
    <citation type="journal article" date="2015" name="Nature">
        <title>Complex archaea that bridge the gap between prokaryotes and eukaryotes.</title>
        <authorList>
            <person name="Spang A."/>
            <person name="Saw J.H."/>
            <person name="Jorgensen S.L."/>
            <person name="Zaremba-Niedzwiedzka K."/>
            <person name="Martijn J."/>
            <person name="Lind A.E."/>
            <person name="van Eijk R."/>
            <person name="Schleper C."/>
            <person name="Guy L."/>
            <person name="Ettema T.J."/>
        </authorList>
    </citation>
    <scope>NUCLEOTIDE SEQUENCE</scope>
</reference>
<gene>
    <name evidence="10" type="ORF">LCGC14_0061160</name>
</gene>
<dbReference type="InterPro" id="IPR010920">
    <property type="entry name" value="LSM_dom_sf"/>
</dbReference>
<dbReference type="SUPFAM" id="SSF50182">
    <property type="entry name" value="Sm-like ribonucleoproteins"/>
    <property type="match status" value="1"/>
</dbReference>
<evidence type="ECO:0000313" key="10">
    <source>
        <dbReference type="EMBL" id="KKO06930.1"/>
    </source>
</evidence>
<feature type="transmembrane region" description="Helical" evidence="7">
    <location>
        <begin position="96"/>
        <end position="126"/>
    </location>
</feature>
<dbReference type="GO" id="GO:0008381">
    <property type="term" value="F:mechanosensitive monoatomic ion channel activity"/>
    <property type="evidence" value="ECO:0007669"/>
    <property type="project" value="InterPro"/>
</dbReference>
<dbReference type="SUPFAM" id="SSF82861">
    <property type="entry name" value="Mechanosensitive channel protein MscS (YggB), transmembrane region"/>
    <property type="match status" value="1"/>
</dbReference>